<dbReference type="EMBL" id="CP005960">
    <property type="protein sequence ID" value="AHZ68114.1"/>
    <property type="molecule type" value="Genomic_DNA"/>
</dbReference>
<feature type="domain" description="N-acetyltransferase" evidence="1">
    <location>
        <begin position="8"/>
        <end position="172"/>
    </location>
</feature>
<dbReference type="InterPro" id="IPR000182">
    <property type="entry name" value="GNAT_dom"/>
</dbReference>
<sequence length="188" mass="20773">MQRTTSRLLLRPLRTEDLASLFAIYGDLATNRYNPAGPLIHIDQAQTLLDDWIRHWSVHGYGLWTVASRTDPDDVIGFGGVGLRAFGEVELLNLGYRFAVTAWGQGYATELSRAALEYGFEELRVTEVFALVRPAHAASIGVLEKVGMQRVDVLDDVPGQAPSFVYHTVVASGCAPQRDELDISFSHL</sequence>
<evidence type="ECO:0000259" key="1">
    <source>
        <dbReference type="PROSITE" id="PS51186"/>
    </source>
</evidence>
<dbReference type="SUPFAM" id="SSF55729">
    <property type="entry name" value="Acyl-CoA N-acyltransferases (Nat)"/>
    <property type="match status" value="1"/>
</dbReference>
<dbReference type="HOGENOM" id="CLU_013985_3_1_6"/>
<dbReference type="PROSITE" id="PS51186">
    <property type="entry name" value="GNAT"/>
    <property type="match status" value="1"/>
</dbReference>
<dbReference type="KEGG" id="pman:OU5_1035"/>
<evidence type="ECO:0000313" key="2">
    <source>
        <dbReference type="EMBL" id="AHZ68114.1"/>
    </source>
</evidence>
<protein>
    <recommendedName>
        <fullName evidence="1">N-acetyltransferase domain-containing protein</fullName>
    </recommendedName>
</protein>
<dbReference type="InterPro" id="IPR051531">
    <property type="entry name" value="N-acetyltransferase"/>
</dbReference>
<proteinExistence type="predicted"/>
<dbReference type="OrthoDB" id="9801656at2"/>
<evidence type="ECO:0000313" key="3">
    <source>
        <dbReference type="Proteomes" id="UP000026913"/>
    </source>
</evidence>
<name>A0A024E593_9PSED</name>
<gene>
    <name evidence="2" type="ORF">OU5_1035</name>
</gene>
<dbReference type="GO" id="GO:0016747">
    <property type="term" value="F:acyltransferase activity, transferring groups other than amino-acyl groups"/>
    <property type="evidence" value="ECO:0007669"/>
    <property type="project" value="InterPro"/>
</dbReference>
<dbReference type="PANTHER" id="PTHR43792">
    <property type="entry name" value="GNAT FAMILY, PUTATIVE (AFU_ORTHOLOGUE AFUA_3G00765)-RELATED-RELATED"/>
    <property type="match status" value="1"/>
</dbReference>
<reference evidence="2 3" key="1">
    <citation type="journal article" date="2012" name="J. Bacteriol.">
        <title>Genome sequence of cold-adapted Pseudomonas mandelii strain JR-1.</title>
        <authorList>
            <person name="Jang S.H."/>
            <person name="Kim J."/>
            <person name="Kim J."/>
            <person name="Hong S."/>
            <person name="Lee C."/>
        </authorList>
    </citation>
    <scope>NUCLEOTIDE SEQUENCE [LARGE SCALE GENOMIC DNA]</scope>
    <source>
        <strain evidence="2 3">JR-1</strain>
    </source>
</reference>
<dbReference type="AlphaFoldDB" id="A0A024E593"/>
<dbReference type="RefSeq" id="WP_010459130.1">
    <property type="nucleotide sequence ID" value="NZ_CP005960.1"/>
</dbReference>
<dbReference type="InterPro" id="IPR016181">
    <property type="entry name" value="Acyl_CoA_acyltransferase"/>
</dbReference>
<dbReference type="Pfam" id="PF13302">
    <property type="entry name" value="Acetyltransf_3"/>
    <property type="match status" value="1"/>
</dbReference>
<dbReference type="PANTHER" id="PTHR43792:SF1">
    <property type="entry name" value="N-ACETYLTRANSFERASE DOMAIN-CONTAINING PROTEIN"/>
    <property type="match status" value="1"/>
</dbReference>
<organism evidence="2 3">
    <name type="scientific">Pseudomonas mandelii JR-1</name>
    <dbReference type="NCBI Taxonomy" id="1147786"/>
    <lineage>
        <taxon>Bacteria</taxon>
        <taxon>Pseudomonadati</taxon>
        <taxon>Pseudomonadota</taxon>
        <taxon>Gammaproteobacteria</taxon>
        <taxon>Pseudomonadales</taxon>
        <taxon>Pseudomonadaceae</taxon>
        <taxon>Pseudomonas</taxon>
    </lineage>
</organism>
<dbReference type="Gene3D" id="3.40.630.30">
    <property type="match status" value="1"/>
</dbReference>
<dbReference type="Proteomes" id="UP000026913">
    <property type="component" value="Chromosome"/>
</dbReference>
<accession>A0A024E593</accession>